<dbReference type="PANTHER" id="PTHR19960:SF25">
    <property type="entry name" value="TEKTIN-1"/>
    <property type="match status" value="1"/>
</dbReference>
<dbReference type="InterPro" id="IPR000435">
    <property type="entry name" value="Tektins"/>
</dbReference>
<evidence type="ECO:0000256" key="5">
    <source>
        <dbReference type="ARBA" id="ARBA00023054"/>
    </source>
</evidence>
<organism evidence="11">
    <name type="scientific">Echinostoma caproni</name>
    <dbReference type="NCBI Taxonomy" id="27848"/>
    <lineage>
        <taxon>Eukaryota</taxon>
        <taxon>Metazoa</taxon>
        <taxon>Spiralia</taxon>
        <taxon>Lophotrochozoa</taxon>
        <taxon>Platyhelminthes</taxon>
        <taxon>Trematoda</taxon>
        <taxon>Digenea</taxon>
        <taxon>Plagiorchiida</taxon>
        <taxon>Echinostomata</taxon>
        <taxon>Echinostomatoidea</taxon>
        <taxon>Echinostomatidae</taxon>
        <taxon>Echinostoma</taxon>
    </lineage>
</organism>
<keyword evidence="8 10" id="KW-0966">Cell projection</keyword>
<dbReference type="GO" id="GO:0060294">
    <property type="term" value="P:cilium movement involved in cell motility"/>
    <property type="evidence" value="ECO:0007669"/>
    <property type="project" value="UniProtKB-UniRule"/>
</dbReference>
<dbReference type="GO" id="GO:0060271">
    <property type="term" value="P:cilium assembly"/>
    <property type="evidence" value="ECO:0007669"/>
    <property type="project" value="UniProtKB-UniRule"/>
</dbReference>
<dbReference type="GO" id="GO:0015630">
    <property type="term" value="C:microtubule cytoskeleton"/>
    <property type="evidence" value="ECO:0007669"/>
    <property type="project" value="UniProtKB-UniRule"/>
</dbReference>
<keyword evidence="3" id="KW-0963">Cytoplasm</keyword>
<evidence type="ECO:0000256" key="10">
    <source>
        <dbReference type="RuleBase" id="RU367040"/>
    </source>
</evidence>
<proteinExistence type="inferred from homology"/>
<reference evidence="11" key="1">
    <citation type="submission" date="2016-06" db="UniProtKB">
        <authorList>
            <consortium name="WormBaseParasite"/>
        </authorList>
    </citation>
    <scope>IDENTIFICATION</scope>
</reference>
<keyword evidence="7" id="KW-0206">Cytoskeleton</keyword>
<accession>A0A183A390</accession>
<evidence type="ECO:0000256" key="6">
    <source>
        <dbReference type="ARBA" id="ARBA00023069"/>
    </source>
</evidence>
<keyword evidence="5" id="KW-0175">Coiled coil</keyword>
<dbReference type="PRINTS" id="PR00511">
    <property type="entry name" value="TEKTIN"/>
</dbReference>
<evidence type="ECO:0000256" key="3">
    <source>
        <dbReference type="ARBA" id="ARBA00022490"/>
    </source>
</evidence>
<sequence>LLKEMKLLEEVKRAKQASLKLAQTRLDGRQNRPYFENNDDAVQAGLLEELSGLTDSIDALDEQIEKSRYV</sequence>
<evidence type="ECO:0000256" key="9">
    <source>
        <dbReference type="ARBA" id="ARBA00045224"/>
    </source>
</evidence>
<evidence type="ECO:0000256" key="1">
    <source>
        <dbReference type="ARBA" id="ARBA00004611"/>
    </source>
</evidence>
<comment type="subcellular location">
    <subcellularLocation>
        <location evidence="10">Cytoplasm</location>
        <location evidence="10">Cytoskeleton</location>
        <location evidence="10">Cilium axoneme</location>
    </subcellularLocation>
    <subcellularLocation>
        <location evidence="1">Cytoplasm</location>
        <location evidence="1">Cytoskeleton</location>
        <location evidence="1">Flagellum axoneme</location>
    </subcellularLocation>
</comment>
<evidence type="ECO:0000256" key="2">
    <source>
        <dbReference type="ARBA" id="ARBA00007209"/>
    </source>
</evidence>
<protein>
    <recommendedName>
        <fullName evidence="10">Tektin</fullName>
    </recommendedName>
</protein>
<dbReference type="PANTHER" id="PTHR19960">
    <property type="entry name" value="TEKTIN"/>
    <property type="match status" value="1"/>
</dbReference>
<dbReference type="WBParaSite" id="ECPE_0000142501-mRNA-1">
    <property type="protein sequence ID" value="ECPE_0000142501-mRNA-1"/>
    <property type="gene ID" value="ECPE_0000142501"/>
</dbReference>
<dbReference type="GO" id="GO:0005634">
    <property type="term" value="C:nucleus"/>
    <property type="evidence" value="ECO:0007669"/>
    <property type="project" value="TreeGrafter"/>
</dbReference>
<comment type="similarity">
    <text evidence="2 10">Belongs to the tektin family.</text>
</comment>
<comment type="function">
    <text evidence="9">Microtubule inner protein (MIP) part of the dynein-decorated doublet microtubules (DMTs) in cilia and flagellar axoneme. Forms filamentous polymers in the walls of ciliary and flagellar microtubules.</text>
</comment>
<evidence type="ECO:0000313" key="11">
    <source>
        <dbReference type="WBParaSite" id="ECPE_0000142501-mRNA-1"/>
    </source>
</evidence>
<evidence type="ECO:0000256" key="7">
    <source>
        <dbReference type="ARBA" id="ARBA00023212"/>
    </source>
</evidence>
<evidence type="ECO:0000256" key="8">
    <source>
        <dbReference type="ARBA" id="ARBA00023273"/>
    </source>
</evidence>
<keyword evidence="4 10" id="KW-0282">Flagellum</keyword>
<dbReference type="Pfam" id="PF03148">
    <property type="entry name" value="Tektin"/>
    <property type="match status" value="1"/>
</dbReference>
<evidence type="ECO:0000256" key="4">
    <source>
        <dbReference type="ARBA" id="ARBA00022846"/>
    </source>
</evidence>
<dbReference type="InterPro" id="IPR048256">
    <property type="entry name" value="Tektin-like"/>
</dbReference>
<dbReference type="AlphaFoldDB" id="A0A183A390"/>
<name>A0A183A390_9TREM</name>
<dbReference type="GO" id="GO:0005930">
    <property type="term" value="C:axoneme"/>
    <property type="evidence" value="ECO:0007669"/>
    <property type="project" value="UniProtKB-SubCell"/>
</dbReference>
<keyword evidence="6 10" id="KW-0969">Cilium</keyword>